<evidence type="ECO:0000313" key="8">
    <source>
        <dbReference type="Proteomes" id="UP000014463"/>
    </source>
</evidence>
<reference evidence="7 8" key="1">
    <citation type="journal article" date="2013" name="Genome Announc.">
        <title>Draft genome sequence of the moderately halophilic gammaproteobacterium Halomonas anticariensis FP35.</title>
        <authorList>
            <person name="Tahrioui A."/>
            <person name="Quesada E."/>
            <person name="Llamas I."/>
        </authorList>
    </citation>
    <scope>NUCLEOTIDE SEQUENCE [LARGE SCALE GENOMIC DNA]</scope>
    <source>
        <strain evidence="8">DSM 16096 / CECT 5854 / LMG 22089 / FP35</strain>
    </source>
</reference>
<dbReference type="SUPFAM" id="SSF53448">
    <property type="entry name" value="Nucleotide-diphospho-sugar transferases"/>
    <property type="match status" value="1"/>
</dbReference>
<keyword evidence="2" id="KW-1003">Cell membrane</keyword>
<gene>
    <name evidence="7" type="ORF">L861_11270</name>
</gene>
<evidence type="ECO:0000256" key="3">
    <source>
        <dbReference type="ARBA" id="ARBA00022676"/>
    </source>
</evidence>
<keyword evidence="5" id="KW-0472">Membrane</keyword>
<dbReference type="AlphaFoldDB" id="S2KG87"/>
<dbReference type="InterPro" id="IPR026461">
    <property type="entry name" value="Trfase_2_rSAM/seldom_assoc"/>
</dbReference>
<dbReference type="PANTHER" id="PTHR43646:SF2">
    <property type="entry name" value="GLYCOSYLTRANSFERASE 2-LIKE DOMAIN-CONTAINING PROTEIN"/>
    <property type="match status" value="1"/>
</dbReference>
<evidence type="ECO:0000313" key="7">
    <source>
        <dbReference type="EMBL" id="EPC01147.1"/>
    </source>
</evidence>
<accession>S2KG87</accession>
<name>S2KG87_LITA3</name>
<dbReference type="eggNOG" id="COG1215">
    <property type="taxonomic scope" value="Bacteria"/>
</dbReference>
<feature type="domain" description="Glycosyltransferase 2-like" evidence="6">
    <location>
        <begin position="8"/>
        <end position="124"/>
    </location>
</feature>
<dbReference type="Pfam" id="PF00535">
    <property type="entry name" value="Glycos_transf_2"/>
    <property type="match status" value="1"/>
</dbReference>
<dbReference type="Proteomes" id="UP000014463">
    <property type="component" value="Unassembled WGS sequence"/>
</dbReference>
<dbReference type="EMBL" id="ASTJ01000036">
    <property type="protein sequence ID" value="EPC01147.1"/>
    <property type="molecule type" value="Genomic_DNA"/>
</dbReference>
<evidence type="ECO:0000256" key="2">
    <source>
        <dbReference type="ARBA" id="ARBA00022475"/>
    </source>
</evidence>
<dbReference type="InterPro" id="IPR001173">
    <property type="entry name" value="Glyco_trans_2-like"/>
</dbReference>
<evidence type="ECO:0000256" key="5">
    <source>
        <dbReference type="ARBA" id="ARBA00023136"/>
    </source>
</evidence>
<protein>
    <recommendedName>
        <fullName evidence="6">Glycosyltransferase 2-like domain-containing protein</fullName>
    </recommendedName>
</protein>
<evidence type="ECO:0000259" key="6">
    <source>
        <dbReference type="Pfam" id="PF00535"/>
    </source>
</evidence>
<dbReference type="GO" id="GO:0005886">
    <property type="term" value="C:plasma membrane"/>
    <property type="evidence" value="ECO:0007669"/>
    <property type="project" value="UniProtKB-SubCell"/>
</dbReference>
<dbReference type="OrthoDB" id="5291101at2"/>
<sequence length="230" mass="25622">MGSSSFISIIIPTLNEAESIEAQLGELHALGEDDMEVVVVDGGSGDDTLALAAPLASHALSSAPGRALQMNVGAQASQGDILLFLHADTRLPHGALDEIRQALAGNREWGRFDIRLQGDHRMLKVIALAMNVRSRLSGIATGDQTLFMTRRAFEAVGGFPEQPLMEDIEISKRLKRLSRPACLHSRVVSSARRWEGHGLWSTIWLMWRLRYRYWRGADSRQLVKEYRHAR</sequence>
<keyword evidence="8" id="KW-1185">Reference proteome</keyword>
<organism evidence="7 8">
    <name type="scientific">Litchfieldella anticariensis (strain DSM 16096 / CECT 5854 / CIP 108499 / LMG 22089 / FP35)</name>
    <name type="common">Halomonas anticariensis</name>
    <dbReference type="NCBI Taxonomy" id="1121939"/>
    <lineage>
        <taxon>Bacteria</taxon>
        <taxon>Pseudomonadati</taxon>
        <taxon>Pseudomonadota</taxon>
        <taxon>Gammaproteobacteria</taxon>
        <taxon>Oceanospirillales</taxon>
        <taxon>Halomonadaceae</taxon>
        <taxon>Litchfieldella</taxon>
    </lineage>
</organism>
<dbReference type="STRING" id="1121939.L861_11270"/>
<evidence type="ECO:0000256" key="1">
    <source>
        <dbReference type="ARBA" id="ARBA00004236"/>
    </source>
</evidence>
<keyword evidence="3" id="KW-0328">Glycosyltransferase</keyword>
<comment type="subcellular location">
    <subcellularLocation>
        <location evidence="1">Cell membrane</location>
    </subcellularLocation>
</comment>
<dbReference type="GO" id="GO:0016757">
    <property type="term" value="F:glycosyltransferase activity"/>
    <property type="evidence" value="ECO:0007669"/>
    <property type="project" value="UniProtKB-KW"/>
</dbReference>
<evidence type="ECO:0000256" key="4">
    <source>
        <dbReference type="ARBA" id="ARBA00022679"/>
    </source>
</evidence>
<dbReference type="CDD" id="cd02522">
    <property type="entry name" value="GT_2_like_a"/>
    <property type="match status" value="1"/>
</dbReference>
<dbReference type="NCBIfam" id="TIGR04283">
    <property type="entry name" value="glyco_like_mftF"/>
    <property type="match status" value="1"/>
</dbReference>
<dbReference type="RefSeq" id="WP_016417837.1">
    <property type="nucleotide sequence ID" value="NZ_KE332392.1"/>
</dbReference>
<dbReference type="Gene3D" id="3.90.550.10">
    <property type="entry name" value="Spore Coat Polysaccharide Biosynthesis Protein SpsA, Chain A"/>
    <property type="match status" value="1"/>
</dbReference>
<comment type="caution">
    <text evidence="7">The sequence shown here is derived from an EMBL/GenBank/DDBJ whole genome shotgun (WGS) entry which is preliminary data.</text>
</comment>
<proteinExistence type="predicted"/>
<dbReference type="PANTHER" id="PTHR43646">
    <property type="entry name" value="GLYCOSYLTRANSFERASE"/>
    <property type="match status" value="1"/>
</dbReference>
<keyword evidence="4" id="KW-0808">Transferase</keyword>
<dbReference type="PATRIC" id="fig|1121939.11.peg.3318"/>
<dbReference type="InterPro" id="IPR029044">
    <property type="entry name" value="Nucleotide-diphossugar_trans"/>
</dbReference>